<protein>
    <submittedName>
        <fullName evidence="1">Uncharacterized protein</fullName>
    </submittedName>
</protein>
<accession>A0A8S9G0H7</accession>
<dbReference type="GO" id="GO:0061635">
    <property type="term" value="P:regulation of protein complex stability"/>
    <property type="evidence" value="ECO:0007669"/>
    <property type="project" value="InterPro"/>
</dbReference>
<dbReference type="Proteomes" id="UP000712281">
    <property type="component" value="Unassembled WGS sequence"/>
</dbReference>
<name>A0A8S9G0H7_BRACR</name>
<dbReference type="AlphaFoldDB" id="A0A8S9G0H7"/>
<dbReference type="InterPro" id="IPR038936">
    <property type="entry name" value="MPH1"/>
</dbReference>
<organism evidence="1 2">
    <name type="scientific">Brassica cretica</name>
    <name type="common">Mustard</name>
    <dbReference type="NCBI Taxonomy" id="69181"/>
    <lineage>
        <taxon>Eukaryota</taxon>
        <taxon>Viridiplantae</taxon>
        <taxon>Streptophyta</taxon>
        <taxon>Embryophyta</taxon>
        <taxon>Tracheophyta</taxon>
        <taxon>Spermatophyta</taxon>
        <taxon>Magnoliopsida</taxon>
        <taxon>eudicotyledons</taxon>
        <taxon>Gunneridae</taxon>
        <taxon>Pentapetalae</taxon>
        <taxon>rosids</taxon>
        <taxon>malvids</taxon>
        <taxon>Brassicales</taxon>
        <taxon>Brassicaceae</taxon>
        <taxon>Brassiceae</taxon>
        <taxon>Brassica</taxon>
    </lineage>
</organism>
<reference evidence="1" key="1">
    <citation type="submission" date="2019-12" db="EMBL/GenBank/DDBJ databases">
        <title>Genome sequencing and annotation of Brassica cretica.</title>
        <authorList>
            <person name="Studholme D.J."/>
            <person name="Sarris P.F."/>
        </authorList>
    </citation>
    <scope>NUCLEOTIDE SEQUENCE</scope>
    <source>
        <strain evidence="1">PFS-001/15</strain>
        <tissue evidence="1">Leaf</tissue>
    </source>
</reference>
<gene>
    <name evidence="1" type="ORF">F2Q68_00023116</name>
</gene>
<dbReference type="PANTHER" id="PTHR35753:SF2">
    <property type="entry name" value="PROTEIN MAINTENANCE OF PSII UNDER HIGH LIGHT 1"/>
    <property type="match status" value="1"/>
</dbReference>
<dbReference type="EMBL" id="QGKW02002228">
    <property type="protein sequence ID" value="KAF2537788.1"/>
    <property type="molecule type" value="Genomic_DNA"/>
</dbReference>
<dbReference type="GO" id="GO:0009535">
    <property type="term" value="C:chloroplast thylakoid membrane"/>
    <property type="evidence" value="ECO:0007669"/>
    <property type="project" value="InterPro"/>
</dbReference>
<proteinExistence type="predicted"/>
<dbReference type="PANTHER" id="PTHR35753">
    <property type="entry name" value="PROTEIN MAINTENANCE OF PSII UNDER HIGH LIGHT 1"/>
    <property type="match status" value="1"/>
</dbReference>
<evidence type="ECO:0000313" key="1">
    <source>
        <dbReference type="EMBL" id="KAF2537788.1"/>
    </source>
</evidence>
<sequence length="61" mass="6488">MSCTSNVLLSPNGCVLASPKPLGRFLSARSVGRKLFVSVVRASSDDPDCNAEECAPDKEYV</sequence>
<evidence type="ECO:0000313" key="2">
    <source>
        <dbReference type="Proteomes" id="UP000712281"/>
    </source>
</evidence>
<comment type="caution">
    <text evidence="1">The sequence shown here is derived from an EMBL/GenBank/DDBJ whole genome shotgun (WGS) entry which is preliminary data.</text>
</comment>